<dbReference type="PANTHER" id="PTHR11685">
    <property type="entry name" value="RBR FAMILY RING FINGER AND IBR DOMAIN-CONTAINING"/>
    <property type="match status" value="1"/>
</dbReference>
<dbReference type="InterPro" id="IPR013083">
    <property type="entry name" value="Znf_RING/FYVE/PHD"/>
</dbReference>
<dbReference type="PROSITE" id="PS50089">
    <property type="entry name" value="ZF_RING_2"/>
    <property type="match status" value="1"/>
</dbReference>
<dbReference type="InterPro" id="IPR001841">
    <property type="entry name" value="Znf_RING"/>
</dbReference>
<evidence type="ECO:0000256" key="13">
    <source>
        <dbReference type="SAM" id="MobiDB-lite"/>
    </source>
</evidence>
<sequence length="297" mass="33184">MDSEDDMHDANDVFSRDDLYSSETAMESDDGEGDYDFIDSDTDHLDESSAHGQQQNYSILSEADILQRQEEDVIRVSTVLSIVKVSASILLCHYNWSVSKVHDEWFADEEKVRKAVGLLEKPVFQIPNARKLTCGICFESYPRKRMNAAACGHPFCSACWTGYISTSVNSGPGCLMLRCPDPSCRAAVSQDMINILASDEDKKKFSRYLLRSYIEDNRKINDIIIHPIYILYTTEDSASTAGTALVLDVAFLEVAEDSIDAPVLSSAVFDVLYFFLSIPVQLSCSSYGSYIEKECES</sequence>
<dbReference type="GO" id="GO:0008270">
    <property type="term" value="F:zinc ion binding"/>
    <property type="evidence" value="ECO:0007669"/>
    <property type="project" value="UniProtKB-KW"/>
</dbReference>
<evidence type="ECO:0000256" key="8">
    <source>
        <dbReference type="ARBA" id="ARBA00022737"/>
    </source>
</evidence>
<keyword evidence="7" id="KW-0479">Metal-binding</keyword>
<keyword evidence="11" id="KW-0862">Zinc</keyword>
<evidence type="ECO:0000313" key="16">
    <source>
        <dbReference type="EMBL" id="KAF8391837.1"/>
    </source>
</evidence>
<dbReference type="OMA" id="YSSETAM"/>
<feature type="domain" description="RING-type" evidence="15">
    <location>
        <begin position="130"/>
        <end position="297"/>
    </location>
</feature>
<evidence type="ECO:0000256" key="4">
    <source>
        <dbReference type="ARBA" id="ARBA00005884"/>
    </source>
</evidence>
<evidence type="ECO:0000256" key="11">
    <source>
        <dbReference type="ARBA" id="ARBA00022833"/>
    </source>
</evidence>
<keyword evidence="17" id="KW-1185">Reference proteome</keyword>
<feature type="compositionally biased region" description="Basic and acidic residues" evidence="13">
    <location>
        <begin position="8"/>
        <end position="19"/>
    </location>
</feature>
<dbReference type="InterPro" id="IPR031127">
    <property type="entry name" value="E3_UB_ligase_RBR"/>
</dbReference>
<dbReference type="EC" id="2.3.2.31" evidence="5"/>
<feature type="compositionally biased region" description="Acidic residues" evidence="13">
    <location>
        <begin position="26"/>
        <end position="40"/>
    </location>
</feature>
<evidence type="ECO:0000256" key="12">
    <source>
        <dbReference type="PROSITE-ProRule" id="PRU00175"/>
    </source>
</evidence>
<gene>
    <name evidence="16" type="ORF">HHK36_022175</name>
</gene>
<evidence type="ECO:0000256" key="3">
    <source>
        <dbReference type="ARBA" id="ARBA00004906"/>
    </source>
</evidence>
<comment type="similarity">
    <text evidence="4">Belongs to the RBR family. Ariadne subfamily.</text>
</comment>
<feature type="domain" description="RING-type" evidence="14">
    <location>
        <begin position="134"/>
        <end position="178"/>
    </location>
</feature>
<dbReference type="EMBL" id="JABCRI010000016">
    <property type="protein sequence ID" value="KAF8391837.1"/>
    <property type="molecule type" value="Genomic_DNA"/>
</dbReference>
<dbReference type="GO" id="GO:0016567">
    <property type="term" value="P:protein ubiquitination"/>
    <property type="evidence" value="ECO:0007669"/>
    <property type="project" value="InterPro"/>
</dbReference>
<evidence type="ECO:0000256" key="6">
    <source>
        <dbReference type="ARBA" id="ARBA00022679"/>
    </source>
</evidence>
<dbReference type="Proteomes" id="UP000655225">
    <property type="component" value="Unassembled WGS sequence"/>
</dbReference>
<dbReference type="OrthoDB" id="10009520at2759"/>
<organism evidence="16 17">
    <name type="scientific">Tetracentron sinense</name>
    <name type="common">Spur-leaf</name>
    <dbReference type="NCBI Taxonomy" id="13715"/>
    <lineage>
        <taxon>Eukaryota</taxon>
        <taxon>Viridiplantae</taxon>
        <taxon>Streptophyta</taxon>
        <taxon>Embryophyta</taxon>
        <taxon>Tracheophyta</taxon>
        <taxon>Spermatophyta</taxon>
        <taxon>Magnoliopsida</taxon>
        <taxon>Trochodendrales</taxon>
        <taxon>Trochodendraceae</taxon>
        <taxon>Tetracentron</taxon>
    </lineage>
</organism>
<evidence type="ECO:0000256" key="2">
    <source>
        <dbReference type="ARBA" id="ARBA00003976"/>
    </source>
</evidence>
<evidence type="ECO:0000259" key="15">
    <source>
        <dbReference type="PROSITE" id="PS51873"/>
    </source>
</evidence>
<comment type="catalytic activity">
    <reaction evidence="1">
        <text>[E2 ubiquitin-conjugating enzyme]-S-ubiquitinyl-L-cysteine + [acceptor protein]-L-lysine = [E2 ubiquitin-conjugating enzyme]-L-cysteine + [acceptor protein]-N(6)-ubiquitinyl-L-lysine.</text>
        <dbReference type="EC" id="2.3.2.31"/>
    </reaction>
</comment>
<keyword evidence="6" id="KW-0808">Transferase</keyword>
<evidence type="ECO:0000256" key="7">
    <source>
        <dbReference type="ARBA" id="ARBA00022723"/>
    </source>
</evidence>
<keyword evidence="8" id="KW-0677">Repeat</keyword>
<dbReference type="FunFam" id="3.30.40.10:FF:000019">
    <property type="entry name" value="RBR-type E3 ubiquitin transferase"/>
    <property type="match status" value="1"/>
</dbReference>
<evidence type="ECO:0000256" key="5">
    <source>
        <dbReference type="ARBA" id="ARBA00012251"/>
    </source>
</evidence>
<evidence type="ECO:0000256" key="9">
    <source>
        <dbReference type="ARBA" id="ARBA00022771"/>
    </source>
</evidence>
<dbReference type="InterPro" id="IPR048962">
    <property type="entry name" value="ARIH1-like_UBL"/>
</dbReference>
<keyword evidence="9 12" id="KW-0863">Zinc-finger</keyword>
<dbReference type="Gene3D" id="3.30.40.10">
    <property type="entry name" value="Zinc/RING finger domain, C3HC4 (zinc finger)"/>
    <property type="match status" value="1"/>
</dbReference>
<evidence type="ECO:0000259" key="14">
    <source>
        <dbReference type="PROSITE" id="PS50089"/>
    </source>
</evidence>
<feature type="region of interest" description="Disordered" evidence="13">
    <location>
        <begin position="1"/>
        <end position="54"/>
    </location>
</feature>
<comment type="function">
    <text evidence="2">Might act as an E3 ubiquitin-protein ligase, or as part of E3 complex, which accepts ubiquitin from specific E2 ubiquitin-conjugating enzymes and then transfers it to substrates.</text>
</comment>
<evidence type="ECO:0000256" key="1">
    <source>
        <dbReference type="ARBA" id="ARBA00001798"/>
    </source>
</evidence>
<proteinExistence type="inferred from homology"/>
<evidence type="ECO:0000256" key="10">
    <source>
        <dbReference type="ARBA" id="ARBA00022786"/>
    </source>
</evidence>
<dbReference type="PROSITE" id="PS51873">
    <property type="entry name" value="TRIAD"/>
    <property type="match status" value="1"/>
</dbReference>
<comment type="caution">
    <text evidence="16">The sequence shown here is derived from an EMBL/GenBank/DDBJ whole genome shotgun (WGS) entry which is preliminary data.</text>
</comment>
<dbReference type="InterPro" id="IPR044066">
    <property type="entry name" value="TRIAD_supradom"/>
</dbReference>
<dbReference type="AlphaFoldDB" id="A0A834YTT8"/>
<accession>A0A834YTT8</accession>
<name>A0A834YTT8_TETSI</name>
<evidence type="ECO:0000313" key="17">
    <source>
        <dbReference type="Proteomes" id="UP000655225"/>
    </source>
</evidence>
<keyword evidence="10" id="KW-0833">Ubl conjugation pathway</keyword>
<comment type="pathway">
    <text evidence="3">Protein modification; protein ubiquitination.</text>
</comment>
<reference evidence="16 17" key="1">
    <citation type="submission" date="2020-04" db="EMBL/GenBank/DDBJ databases">
        <title>Plant Genome Project.</title>
        <authorList>
            <person name="Zhang R.-G."/>
        </authorList>
    </citation>
    <scope>NUCLEOTIDE SEQUENCE [LARGE SCALE GENOMIC DNA]</scope>
    <source>
        <strain evidence="16">YNK0</strain>
        <tissue evidence="16">Leaf</tissue>
    </source>
</reference>
<dbReference type="Pfam" id="PF21235">
    <property type="entry name" value="UBA_ARI1"/>
    <property type="match status" value="1"/>
</dbReference>
<protein>
    <recommendedName>
        <fullName evidence="5">RBR-type E3 ubiquitin transferase</fullName>
        <ecNumber evidence="5">2.3.2.31</ecNumber>
    </recommendedName>
</protein>
<dbReference type="CDD" id="cd23141">
    <property type="entry name" value="RING-HC_ARI6-like"/>
    <property type="match status" value="1"/>
</dbReference>
<dbReference type="GO" id="GO:0061630">
    <property type="term" value="F:ubiquitin protein ligase activity"/>
    <property type="evidence" value="ECO:0007669"/>
    <property type="project" value="UniProtKB-EC"/>
</dbReference>
<dbReference type="SUPFAM" id="SSF57850">
    <property type="entry name" value="RING/U-box"/>
    <property type="match status" value="1"/>
</dbReference>